<sequence>MLRIAPNLNAVAHPKQYGCTKGCSTETAICALIGSVQNAQNHCKHVMAVFYDIAGAFNSVWWPLALKCLAEARIPSNIYKLMTSYFQNRRAIMHTHTALIQTEITRGCPQGSVLGAPIWNIVFADLLRTLSDGGWDVFAYVDDLAVVVRANSIADLVTQAELCSTHIKRWCDNAKLRLAAEKTQAIISKGGGDARHPTRFNVDGVKIEEGLQAKYLGVTLNSRLSPGAHVADVMAKVVRLSASIRGLSGPRWGTTFQERVKYYSMVFLPTVLYAASTWWDKPTKEMRARVNRMQRGALIAMTRAYRTVSTDALQVLAGCEPLDLVLDARVAIIGVKWPQRRSARVRQELEELLAQPLTASRKMSRIEEWVAMQWQERWESSNKGRVTYEYFPSTVRQCTAYNEDRRAQFNSSQYWGLLADLLATKEAFHRLERFAKAWAIRRGEGEELVETERRSQAR</sequence>
<dbReference type="InterPro" id="IPR000477">
    <property type="entry name" value="RT_dom"/>
</dbReference>
<dbReference type="Pfam" id="PF00078">
    <property type="entry name" value="RVT_1"/>
    <property type="match status" value="1"/>
</dbReference>
<dbReference type="CDD" id="cd01650">
    <property type="entry name" value="RT_nLTR_like"/>
    <property type="match status" value="1"/>
</dbReference>
<dbReference type="InterPro" id="IPR043502">
    <property type="entry name" value="DNA/RNA_pol_sf"/>
</dbReference>
<comment type="caution">
    <text evidence="2">The sequence shown here is derived from an EMBL/GenBank/DDBJ whole genome shotgun (WGS) entry which is preliminary data.</text>
</comment>
<accession>A0A8S9X797</accession>
<dbReference type="OrthoDB" id="6627902at2759"/>
<dbReference type="PANTHER" id="PTHR19446">
    <property type="entry name" value="REVERSE TRANSCRIPTASES"/>
    <property type="match status" value="1"/>
</dbReference>
<dbReference type="GO" id="GO:0071897">
    <property type="term" value="P:DNA biosynthetic process"/>
    <property type="evidence" value="ECO:0007669"/>
    <property type="project" value="UniProtKB-ARBA"/>
</dbReference>
<feature type="domain" description="Reverse transcriptase" evidence="1">
    <location>
        <begin position="1"/>
        <end position="220"/>
    </location>
</feature>
<keyword evidence="3" id="KW-1185">Reference proteome</keyword>
<name>A0A8S9X797_APOLU</name>
<dbReference type="AlphaFoldDB" id="A0A8S9X797"/>
<protein>
    <recommendedName>
        <fullName evidence="1">Reverse transcriptase domain-containing protein</fullName>
    </recommendedName>
</protein>
<dbReference type="PROSITE" id="PS50878">
    <property type="entry name" value="RT_POL"/>
    <property type="match status" value="1"/>
</dbReference>
<gene>
    <name evidence="2" type="ORF">GE061_019020</name>
</gene>
<evidence type="ECO:0000313" key="2">
    <source>
        <dbReference type="EMBL" id="KAF6204857.1"/>
    </source>
</evidence>
<dbReference type="Proteomes" id="UP000466442">
    <property type="component" value="Linkage Group LG9"/>
</dbReference>
<evidence type="ECO:0000313" key="3">
    <source>
        <dbReference type="Proteomes" id="UP000466442"/>
    </source>
</evidence>
<reference evidence="2" key="1">
    <citation type="journal article" date="2021" name="Mol. Ecol. Resour.">
        <title>Apolygus lucorum genome provides insights into omnivorousness and mesophyll feeding.</title>
        <authorList>
            <person name="Liu Y."/>
            <person name="Liu H."/>
            <person name="Wang H."/>
            <person name="Huang T."/>
            <person name="Liu B."/>
            <person name="Yang B."/>
            <person name="Yin L."/>
            <person name="Li B."/>
            <person name="Zhang Y."/>
            <person name="Zhang S."/>
            <person name="Jiang F."/>
            <person name="Zhang X."/>
            <person name="Ren Y."/>
            <person name="Wang B."/>
            <person name="Wang S."/>
            <person name="Lu Y."/>
            <person name="Wu K."/>
            <person name="Fan W."/>
            <person name="Wang G."/>
        </authorList>
    </citation>
    <scope>NUCLEOTIDE SEQUENCE</scope>
    <source>
        <strain evidence="2">12Hb</strain>
    </source>
</reference>
<evidence type="ECO:0000259" key="1">
    <source>
        <dbReference type="PROSITE" id="PS50878"/>
    </source>
</evidence>
<dbReference type="EMBL" id="WIXP02000009">
    <property type="protein sequence ID" value="KAF6204857.1"/>
    <property type="molecule type" value="Genomic_DNA"/>
</dbReference>
<proteinExistence type="predicted"/>
<dbReference type="SUPFAM" id="SSF56672">
    <property type="entry name" value="DNA/RNA polymerases"/>
    <property type="match status" value="1"/>
</dbReference>
<organism evidence="2 3">
    <name type="scientific">Apolygus lucorum</name>
    <name type="common">Small green plant bug</name>
    <name type="synonym">Lygocoris lucorum</name>
    <dbReference type="NCBI Taxonomy" id="248454"/>
    <lineage>
        <taxon>Eukaryota</taxon>
        <taxon>Metazoa</taxon>
        <taxon>Ecdysozoa</taxon>
        <taxon>Arthropoda</taxon>
        <taxon>Hexapoda</taxon>
        <taxon>Insecta</taxon>
        <taxon>Pterygota</taxon>
        <taxon>Neoptera</taxon>
        <taxon>Paraneoptera</taxon>
        <taxon>Hemiptera</taxon>
        <taxon>Heteroptera</taxon>
        <taxon>Panheteroptera</taxon>
        <taxon>Cimicomorpha</taxon>
        <taxon>Miridae</taxon>
        <taxon>Mirini</taxon>
        <taxon>Apolygus</taxon>
    </lineage>
</organism>